<sequence length="439" mass="49158">MADHLIRRSSESFMAAKERADAEMQAIANEISTLVAAEGGTWQLTDTEGEIMVNAGGSVFPVSRRVLLMPYMKHRYISVLLMHHASGLPRDADGHIYLETSPAYFEAFLDELTLYETGRTNTVELPPPKAADPLYADYHALFTREINCYAAPQQTTPPHTASTASTDNPTGSEDQAIQQYLKACEQFLRTHSAAIKQLQGVRDDIRCFLEAMEPFFASPDGSENEILSLTVLGRKVSMMRKTFSRLGPNHPLLTRFATTPPCWADRRVRQTPTKCFVTTVEFARRIAVLPACQLIRPPLLEEGGERHFIDDIEMYGLRYQPYCHLPAADGTDFIAKSAEEWGKVIDMTGKPSPRATLIYKSSRDTFEYPSFLNKVVGKSGLLFAIRQGDTHRFGAFVDGPLTAPQDPTKTNRYKAPLFFFSLSGAYETPTKIELPEERQ</sequence>
<dbReference type="Proteomes" id="UP000041254">
    <property type="component" value="Unassembled WGS sequence"/>
</dbReference>
<reference evidence="3 4" key="1">
    <citation type="submission" date="2014-11" db="EMBL/GenBank/DDBJ databases">
        <authorList>
            <person name="Zhu J."/>
            <person name="Qi W."/>
            <person name="Song R."/>
        </authorList>
    </citation>
    <scope>NUCLEOTIDE SEQUENCE [LARGE SCALE GENOMIC DNA]</scope>
</reference>
<feature type="compositionally biased region" description="Low complexity" evidence="1">
    <location>
        <begin position="152"/>
        <end position="166"/>
    </location>
</feature>
<proteinExistence type="predicted"/>
<dbReference type="InterPro" id="IPR006571">
    <property type="entry name" value="TLDc_dom"/>
</dbReference>
<dbReference type="VEuPathDB" id="CryptoDB:Vbra_20834"/>
<evidence type="ECO:0000313" key="3">
    <source>
        <dbReference type="EMBL" id="CEM01630.1"/>
    </source>
</evidence>
<dbReference type="Pfam" id="PF07534">
    <property type="entry name" value="TLD"/>
    <property type="match status" value="1"/>
</dbReference>
<keyword evidence="4" id="KW-1185">Reference proteome</keyword>
<accession>A0A0G4EU68</accession>
<feature type="region of interest" description="Disordered" evidence="1">
    <location>
        <begin position="152"/>
        <end position="173"/>
    </location>
</feature>
<evidence type="ECO:0000259" key="2">
    <source>
        <dbReference type="Pfam" id="PF07534"/>
    </source>
</evidence>
<name>A0A0G4EU68_VITBC</name>
<gene>
    <name evidence="3" type="ORF">Vbra_20834</name>
</gene>
<dbReference type="PhylomeDB" id="A0A0G4EU68"/>
<evidence type="ECO:0000313" key="4">
    <source>
        <dbReference type="Proteomes" id="UP000041254"/>
    </source>
</evidence>
<protein>
    <recommendedName>
        <fullName evidence="2">TLDc domain-containing protein</fullName>
    </recommendedName>
</protein>
<dbReference type="AlphaFoldDB" id="A0A0G4EU68"/>
<dbReference type="EMBL" id="CDMY01000306">
    <property type="protein sequence ID" value="CEM01630.1"/>
    <property type="molecule type" value="Genomic_DNA"/>
</dbReference>
<feature type="domain" description="TLDc" evidence="2">
    <location>
        <begin position="352"/>
        <end position="408"/>
    </location>
</feature>
<organism evidence="3 4">
    <name type="scientific">Vitrella brassicaformis (strain CCMP3155)</name>
    <dbReference type="NCBI Taxonomy" id="1169540"/>
    <lineage>
        <taxon>Eukaryota</taxon>
        <taxon>Sar</taxon>
        <taxon>Alveolata</taxon>
        <taxon>Colpodellida</taxon>
        <taxon>Vitrellaceae</taxon>
        <taxon>Vitrella</taxon>
    </lineage>
</organism>
<dbReference type="InParanoid" id="A0A0G4EU68"/>
<evidence type="ECO:0000256" key="1">
    <source>
        <dbReference type="SAM" id="MobiDB-lite"/>
    </source>
</evidence>